<dbReference type="Proteomes" id="UP000247892">
    <property type="component" value="Unassembled WGS sequence"/>
</dbReference>
<organism evidence="3 4">
    <name type="scientific">Prauserella flavalba</name>
    <dbReference type="NCBI Taxonomy" id="1477506"/>
    <lineage>
        <taxon>Bacteria</taxon>
        <taxon>Bacillati</taxon>
        <taxon>Actinomycetota</taxon>
        <taxon>Actinomycetes</taxon>
        <taxon>Pseudonocardiales</taxon>
        <taxon>Pseudonocardiaceae</taxon>
        <taxon>Prauserella</taxon>
    </lineage>
</organism>
<keyword evidence="1" id="KW-0472">Membrane</keyword>
<proteinExistence type="predicted"/>
<protein>
    <submittedName>
        <fullName evidence="3">Uncharacterized protein</fullName>
    </submittedName>
</protein>
<sequence>MVSGLLALLVLVVGALPAAAETRERAATAGDSDITQALVVGGGAFALMIALAGAVLFYTAKGRRL</sequence>
<reference evidence="3 4" key="1">
    <citation type="submission" date="2016-07" db="EMBL/GenBank/DDBJ databases">
        <title>Draft genome sequence of Prauserella sp. YIM 121212, isolated from alkaline soil.</title>
        <authorList>
            <person name="Ruckert C."/>
            <person name="Albersmeier A."/>
            <person name="Jiang C.-L."/>
            <person name="Jiang Y."/>
            <person name="Kalinowski J."/>
            <person name="Schneider O."/>
            <person name="Winkler A."/>
            <person name="Zotchev S.B."/>
        </authorList>
    </citation>
    <scope>NUCLEOTIDE SEQUENCE [LARGE SCALE GENOMIC DNA]</scope>
    <source>
        <strain evidence="3 4">YIM 121212</strain>
    </source>
</reference>
<feature type="transmembrane region" description="Helical" evidence="1">
    <location>
        <begin position="36"/>
        <end position="60"/>
    </location>
</feature>
<feature type="signal peptide" evidence="2">
    <location>
        <begin position="1"/>
        <end position="20"/>
    </location>
</feature>
<evidence type="ECO:0000256" key="2">
    <source>
        <dbReference type="SAM" id="SignalP"/>
    </source>
</evidence>
<keyword evidence="1" id="KW-1133">Transmembrane helix</keyword>
<evidence type="ECO:0000313" key="4">
    <source>
        <dbReference type="Proteomes" id="UP000247892"/>
    </source>
</evidence>
<accession>A0A318LNY0</accession>
<dbReference type="OrthoDB" id="3556977at2"/>
<keyword evidence="2" id="KW-0732">Signal</keyword>
<keyword evidence="4" id="KW-1185">Reference proteome</keyword>
<comment type="caution">
    <text evidence="3">The sequence shown here is derived from an EMBL/GenBank/DDBJ whole genome shotgun (WGS) entry which is preliminary data.</text>
</comment>
<evidence type="ECO:0000313" key="3">
    <source>
        <dbReference type="EMBL" id="PXY34125.1"/>
    </source>
</evidence>
<keyword evidence="1" id="KW-0812">Transmembrane</keyword>
<gene>
    <name evidence="3" type="ORF">BA062_16075</name>
</gene>
<feature type="chain" id="PRO_5016237410" evidence="2">
    <location>
        <begin position="21"/>
        <end position="65"/>
    </location>
</feature>
<dbReference type="AlphaFoldDB" id="A0A318LNY0"/>
<name>A0A318LNY0_9PSEU</name>
<dbReference type="EMBL" id="MASU01000006">
    <property type="protein sequence ID" value="PXY34125.1"/>
    <property type="molecule type" value="Genomic_DNA"/>
</dbReference>
<evidence type="ECO:0000256" key="1">
    <source>
        <dbReference type="SAM" id="Phobius"/>
    </source>
</evidence>